<reference evidence="1 2" key="1">
    <citation type="submission" date="2012-11" db="EMBL/GenBank/DDBJ databases">
        <title>Whole genome sequence of Acetobacter orientalis 21F-2.</title>
        <authorList>
            <person name="Azuma Y."/>
            <person name="Higashiura N."/>
            <person name="Hirakawa H."/>
            <person name="Matsushita K."/>
        </authorList>
    </citation>
    <scope>NUCLEOTIDE SEQUENCE [LARGE SCALE GENOMIC DNA]</scope>
    <source>
        <strain evidence="1 2">21F-2</strain>
    </source>
</reference>
<name>A0A0D6NJ73_9PROT</name>
<dbReference type="STRING" id="1231341.Abor_016_013"/>
<evidence type="ECO:0008006" key="3">
    <source>
        <dbReference type="Google" id="ProtNLM"/>
    </source>
</evidence>
<proteinExistence type="predicted"/>
<dbReference type="InterPro" id="IPR032710">
    <property type="entry name" value="NTF2-like_dom_sf"/>
</dbReference>
<dbReference type="AlphaFoldDB" id="A0A0D6NJ73"/>
<organism evidence="1 2">
    <name type="scientific">Acetobacter orientalis</name>
    <dbReference type="NCBI Taxonomy" id="146474"/>
    <lineage>
        <taxon>Bacteria</taxon>
        <taxon>Pseudomonadati</taxon>
        <taxon>Pseudomonadota</taxon>
        <taxon>Alphaproteobacteria</taxon>
        <taxon>Acetobacterales</taxon>
        <taxon>Acetobacteraceae</taxon>
        <taxon>Acetobacter</taxon>
    </lineage>
</organism>
<gene>
    <name evidence="1" type="ORF">Abor_016_013</name>
</gene>
<protein>
    <recommendedName>
        <fullName evidence="3">DUF4440 domain-containing protein</fullName>
    </recommendedName>
</protein>
<accession>A0A6N3SY28</accession>
<dbReference type="Proteomes" id="UP000032670">
    <property type="component" value="Unassembled WGS sequence"/>
</dbReference>
<accession>A0A0D6NJ73</accession>
<dbReference type="EMBL" id="BAMX01000016">
    <property type="protein sequence ID" value="GAN66132.1"/>
    <property type="molecule type" value="Genomic_DNA"/>
</dbReference>
<dbReference type="SUPFAM" id="SSF54427">
    <property type="entry name" value="NTF2-like"/>
    <property type="match status" value="1"/>
</dbReference>
<comment type="caution">
    <text evidence="1">The sequence shown here is derived from an EMBL/GenBank/DDBJ whole genome shotgun (WGS) entry which is preliminary data.</text>
</comment>
<dbReference type="Gene3D" id="3.10.450.50">
    <property type="match status" value="1"/>
</dbReference>
<dbReference type="GeneID" id="76204281"/>
<evidence type="ECO:0000313" key="2">
    <source>
        <dbReference type="Proteomes" id="UP000032670"/>
    </source>
</evidence>
<sequence>MFPTSSELLQTLSALSDAYEQALGTNDLEKLDSFFYDGPEVVRYGVGENLYGAEQIAAFRRARQGGSPPRTVLRRSITPLSSHVAMISLEFQRQGSQSIGRQTQTWINTNTGWKIIVAHVSMMKEYS</sequence>
<evidence type="ECO:0000313" key="1">
    <source>
        <dbReference type="EMBL" id="GAN66132.1"/>
    </source>
</evidence>
<dbReference type="InterPro" id="IPR024507">
    <property type="entry name" value="AtzH-like"/>
</dbReference>
<keyword evidence="2" id="KW-1185">Reference proteome</keyword>
<dbReference type="Pfam" id="PF11533">
    <property type="entry name" value="AtzH-like"/>
    <property type="match status" value="1"/>
</dbReference>
<dbReference type="RefSeq" id="WP_048841183.1">
    <property type="nucleotide sequence ID" value="NZ_BAMX01000016.1"/>
</dbReference>